<comment type="subcellular location">
    <subcellularLocation>
        <location evidence="1">Cell membrane</location>
        <topology evidence="1">Multi-pass membrane protein</topology>
    </subcellularLocation>
    <subcellularLocation>
        <location evidence="8">Membrane</location>
        <topology evidence="8">Multi-pass membrane protein</topology>
    </subcellularLocation>
</comment>
<dbReference type="GO" id="GO:0017038">
    <property type="term" value="P:protein import"/>
    <property type="evidence" value="ECO:0007669"/>
    <property type="project" value="TreeGrafter"/>
</dbReference>
<gene>
    <name evidence="11" type="ORF">EG19_09690</name>
</gene>
<evidence type="ECO:0000256" key="7">
    <source>
        <dbReference type="ARBA" id="ARBA00023136"/>
    </source>
</evidence>
<dbReference type="OrthoDB" id="4045at2"/>
<feature type="transmembrane region" description="Helical" evidence="9">
    <location>
        <begin position="107"/>
        <end position="130"/>
    </location>
</feature>
<evidence type="ECO:0000256" key="8">
    <source>
        <dbReference type="RuleBase" id="RU004057"/>
    </source>
</evidence>
<evidence type="ECO:0000256" key="1">
    <source>
        <dbReference type="ARBA" id="ARBA00004651"/>
    </source>
</evidence>
<dbReference type="PANTHER" id="PTHR30625">
    <property type="entry name" value="PROTEIN TOLQ"/>
    <property type="match status" value="1"/>
</dbReference>
<keyword evidence="2 8" id="KW-0813">Transport</keyword>
<comment type="similarity">
    <text evidence="8">Belongs to the exbB/tolQ family.</text>
</comment>
<keyword evidence="12" id="KW-1185">Reference proteome</keyword>
<accession>A0A062Y2N6</accession>
<comment type="caution">
    <text evidence="11">The sequence shown here is derived from an EMBL/GenBank/DDBJ whole genome shotgun (WGS) entry which is preliminary data.</text>
</comment>
<protein>
    <recommendedName>
        <fullName evidence="10">MotA/TolQ/ExbB proton channel domain-containing protein</fullName>
    </recommendedName>
</protein>
<keyword evidence="7 9" id="KW-0472">Membrane</keyword>
<dbReference type="AlphaFoldDB" id="A0A062Y2N6"/>
<dbReference type="Pfam" id="PF01618">
    <property type="entry name" value="MotA_ExbB"/>
    <property type="match status" value="1"/>
</dbReference>
<dbReference type="InterPro" id="IPR050790">
    <property type="entry name" value="ExbB/TolQ_transport"/>
</dbReference>
<dbReference type="InterPro" id="IPR002898">
    <property type="entry name" value="MotA_ExbB_proton_chnl"/>
</dbReference>
<keyword evidence="5 8" id="KW-0653">Protein transport</keyword>
<reference evidence="11 12" key="1">
    <citation type="submission" date="2014-04" db="EMBL/GenBank/DDBJ databases">
        <title>The Genome Sequence of Thermoanaerobaculum aquaticum MP-01, The First Cultivated Group 23 Acidobacterium.</title>
        <authorList>
            <person name="Stamps B.W."/>
            <person name="Losey N.A."/>
            <person name="Lawson P.A."/>
            <person name="Stevenson B.S."/>
        </authorList>
    </citation>
    <scope>NUCLEOTIDE SEQUENCE [LARGE SCALE GENOMIC DNA]</scope>
    <source>
        <strain evidence="11 12">MP-01</strain>
    </source>
</reference>
<evidence type="ECO:0000256" key="4">
    <source>
        <dbReference type="ARBA" id="ARBA00022692"/>
    </source>
</evidence>
<feature type="transmembrane region" description="Helical" evidence="9">
    <location>
        <begin position="12"/>
        <end position="32"/>
    </location>
</feature>
<keyword evidence="3" id="KW-1003">Cell membrane</keyword>
<evidence type="ECO:0000313" key="12">
    <source>
        <dbReference type="Proteomes" id="UP000027284"/>
    </source>
</evidence>
<evidence type="ECO:0000256" key="9">
    <source>
        <dbReference type="SAM" id="Phobius"/>
    </source>
</evidence>
<keyword evidence="4 9" id="KW-0812">Transmembrane</keyword>
<proteinExistence type="inferred from homology"/>
<evidence type="ECO:0000256" key="5">
    <source>
        <dbReference type="ARBA" id="ARBA00022927"/>
    </source>
</evidence>
<dbReference type="EMBL" id="JMFG01000005">
    <property type="protein sequence ID" value="KDA54686.1"/>
    <property type="molecule type" value="Genomic_DNA"/>
</dbReference>
<dbReference type="GO" id="GO:0005886">
    <property type="term" value="C:plasma membrane"/>
    <property type="evidence" value="ECO:0007669"/>
    <property type="project" value="UniProtKB-SubCell"/>
</dbReference>
<evidence type="ECO:0000259" key="10">
    <source>
        <dbReference type="Pfam" id="PF01618"/>
    </source>
</evidence>
<dbReference type="RefSeq" id="WP_038046842.1">
    <property type="nucleotide sequence ID" value="NZ_JMFG01000005.1"/>
</dbReference>
<dbReference type="STRING" id="1312852.EG19_09690"/>
<feature type="transmembrane region" description="Helical" evidence="9">
    <location>
        <begin position="150"/>
        <end position="171"/>
    </location>
</feature>
<feature type="domain" description="MotA/TolQ/ExbB proton channel" evidence="10">
    <location>
        <begin position="82"/>
        <end position="187"/>
    </location>
</feature>
<dbReference type="PANTHER" id="PTHR30625:SF15">
    <property type="entry name" value="BIOPOLYMER TRANSPORT PROTEIN EXBB"/>
    <property type="match status" value="1"/>
</dbReference>
<sequence>MLEWFLRGGPVMYPLLALSLLGLAIVVERLLVLREKNFLDPAQMAVLGELLAAGEFTRAREYCAGHTGPLPVLVTTLLDNRHAPYDELKELLEDTGRHQLRFLERGLGALATVVAAAPLLGLLGTVLGMIQVFEAVSLAGTVRGEQLSAGIAQALITTAAGLIIAIPMLFLHAYLEGKAQSLVQAIEARTLEFLHLVRRPKQES</sequence>
<evidence type="ECO:0000256" key="2">
    <source>
        <dbReference type="ARBA" id="ARBA00022448"/>
    </source>
</evidence>
<name>A0A062Y2N6_9BACT</name>
<keyword evidence="6 9" id="KW-1133">Transmembrane helix</keyword>
<dbReference type="Proteomes" id="UP000027284">
    <property type="component" value="Unassembled WGS sequence"/>
</dbReference>
<evidence type="ECO:0000256" key="3">
    <source>
        <dbReference type="ARBA" id="ARBA00022475"/>
    </source>
</evidence>
<evidence type="ECO:0000256" key="6">
    <source>
        <dbReference type="ARBA" id="ARBA00022989"/>
    </source>
</evidence>
<organism evidence="11 12">
    <name type="scientific">Thermoanaerobaculum aquaticum</name>
    <dbReference type="NCBI Taxonomy" id="1312852"/>
    <lineage>
        <taxon>Bacteria</taxon>
        <taxon>Pseudomonadati</taxon>
        <taxon>Acidobacteriota</taxon>
        <taxon>Thermoanaerobaculia</taxon>
        <taxon>Thermoanaerobaculales</taxon>
        <taxon>Thermoanaerobaculaceae</taxon>
        <taxon>Thermoanaerobaculum</taxon>
    </lineage>
</organism>
<evidence type="ECO:0000313" key="11">
    <source>
        <dbReference type="EMBL" id="KDA54686.1"/>
    </source>
</evidence>